<reference evidence="4 5" key="1">
    <citation type="submission" date="2024-11" db="EMBL/GenBank/DDBJ databases">
        <title>A near-complete genome assembly of Cinchona calisaya.</title>
        <authorList>
            <person name="Lian D.C."/>
            <person name="Zhao X.W."/>
            <person name="Wei L."/>
        </authorList>
    </citation>
    <scope>NUCLEOTIDE SEQUENCE [LARGE SCALE GENOMIC DNA]</scope>
    <source>
        <tissue evidence="4">Nenye</tissue>
    </source>
</reference>
<keyword evidence="5" id="KW-1185">Reference proteome</keyword>
<proteinExistence type="inferred from homology"/>
<accession>A0ABD3A5K3</accession>
<dbReference type="Proteomes" id="UP001630127">
    <property type="component" value="Unassembled WGS sequence"/>
</dbReference>
<evidence type="ECO:0000313" key="5">
    <source>
        <dbReference type="Proteomes" id="UP001630127"/>
    </source>
</evidence>
<evidence type="ECO:0000259" key="3">
    <source>
        <dbReference type="PROSITE" id="PS50891"/>
    </source>
</evidence>
<dbReference type="InterPro" id="IPR004883">
    <property type="entry name" value="LOB"/>
</dbReference>
<feature type="compositionally biased region" description="Low complexity" evidence="2">
    <location>
        <begin position="422"/>
        <end position="452"/>
    </location>
</feature>
<comment type="caution">
    <text evidence="4">The sequence shown here is derived from an EMBL/GenBank/DDBJ whole genome shotgun (WGS) entry which is preliminary data.</text>
</comment>
<evidence type="ECO:0000256" key="1">
    <source>
        <dbReference type="ARBA" id="ARBA00005474"/>
    </source>
</evidence>
<dbReference type="EMBL" id="JBJUIK010000006">
    <property type="protein sequence ID" value="KAL3525722.1"/>
    <property type="molecule type" value="Genomic_DNA"/>
</dbReference>
<evidence type="ECO:0000256" key="2">
    <source>
        <dbReference type="SAM" id="MobiDB-lite"/>
    </source>
</evidence>
<feature type="domain" description="LOB" evidence="3">
    <location>
        <begin position="6"/>
        <end position="107"/>
    </location>
</feature>
<protein>
    <recommendedName>
        <fullName evidence="3">LOB domain-containing protein</fullName>
    </recommendedName>
</protein>
<dbReference type="AlphaFoldDB" id="A0ABD3A5K3"/>
<feature type="region of interest" description="Disordered" evidence="2">
    <location>
        <begin position="403"/>
        <end position="467"/>
    </location>
</feature>
<sequence>MSTSYSPCAACKCLRRKCTQECVFAPHFPPNQIQKFINVHKVFGASNIAKLLLELNPAQRKEAVKSLAFEADYRIQDPVYGPVGLISMLQLKLREIQHDLFIAKQELATYIGPSAMLPLVQHQSFMQQHPNKLTASALIPRTQQPKVDLVPRGRLAPYGGPLTIREPQQQQQLQQQQMYEAQQFAAAVAAGEQQEMFRTYQPQQQQQFAATVASGEQQEMFRTFELQQQQQQFAPSVAAREQQEIFRTHEPQQPQNQQQFAATVAAREQQEMFRIYEPQQPQNQQQFAATVAAREQQEMFRTYEPQPQQFAAAFAATEEQDMFRLNEPQPQQFAAGVSAREQQEMFRAYEPQQQQTQELTSFDSGFDAAGLASETDFNPMAGAAMSPTLALGSYETIPYDQISQQQQLPLPESSHSYDHPNQFQLQSQLMLQQQQLQPEQPHLPQVVEQQQPHGAQNEEGRSIGPSC</sequence>
<evidence type="ECO:0000313" key="4">
    <source>
        <dbReference type="EMBL" id="KAL3525722.1"/>
    </source>
</evidence>
<dbReference type="PANTHER" id="PTHR31301">
    <property type="entry name" value="LOB DOMAIN-CONTAINING PROTEIN 4-RELATED"/>
    <property type="match status" value="1"/>
</dbReference>
<comment type="similarity">
    <text evidence="1">Belongs to the LOB domain-containing protein family.</text>
</comment>
<dbReference type="PROSITE" id="PS50891">
    <property type="entry name" value="LOB"/>
    <property type="match status" value="1"/>
</dbReference>
<organism evidence="4 5">
    <name type="scientific">Cinchona calisaya</name>
    <dbReference type="NCBI Taxonomy" id="153742"/>
    <lineage>
        <taxon>Eukaryota</taxon>
        <taxon>Viridiplantae</taxon>
        <taxon>Streptophyta</taxon>
        <taxon>Embryophyta</taxon>
        <taxon>Tracheophyta</taxon>
        <taxon>Spermatophyta</taxon>
        <taxon>Magnoliopsida</taxon>
        <taxon>eudicotyledons</taxon>
        <taxon>Gunneridae</taxon>
        <taxon>Pentapetalae</taxon>
        <taxon>asterids</taxon>
        <taxon>lamiids</taxon>
        <taxon>Gentianales</taxon>
        <taxon>Rubiaceae</taxon>
        <taxon>Cinchonoideae</taxon>
        <taxon>Cinchoneae</taxon>
        <taxon>Cinchona</taxon>
    </lineage>
</organism>
<gene>
    <name evidence="4" type="ORF">ACH5RR_014094</name>
</gene>
<dbReference type="PANTHER" id="PTHR31301:SF178">
    <property type="entry name" value="LOB DOMAIN-CONTAINING PROTEIN 36-LIKE"/>
    <property type="match status" value="1"/>
</dbReference>
<name>A0ABD3A5K3_9GENT</name>
<dbReference type="Pfam" id="PF03195">
    <property type="entry name" value="LOB"/>
    <property type="match status" value="1"/>
</dbReference>